<evidence type="ECO:0000313" key="1">
    <source>
        <dbReference type="EMBL" id="TEB33558.1"/>
    </source>
</evidence>
<reference evidence="1 2" key="1">
    <citation type="journal article" date="2019" name="Nat. Ecol. Evol.">
        <title>Megaphylogeny resolves global patterns of mushroom evolution.</title>
        <authorList>
            <person name="Varga T."/>
            <person name="Krizsan K."/>
            <person name="Foldi C."/>
            <person name="Dima B."/>
            <person name="Sanchez-Garcia M."/>
            <person name="Sanchez-Ramirez S."/>
            <person name="Szollosi G.J."/>
            <person name="Szarkandi J.G."/>
            <person name="Papp V."/>
            <person name="Albert L."/>
            <person name="Andreopoulos W."/>
            <person name="Angelini C."/>
            <person name="Antonin V."/>
            <person name="Barry K.W."/>
            <person name="Bougher N.L."/>
            <person name="Buchanan P."/>
            <person name="Buyck B."/>
            <person name="Bense V."/>
            <person name="Catcheside P."/>
            <person name="Chovatia M."/>
            <person name="Cooper J."/>
            <person name="Damon W."/>
            <person name="Desjardin D."/>
            <person name="Finy P."/>
            <person name="Geml J."/>
            <person name="Haridas S."/>
            <person name="Hughes K."/>
            <person name="Justo A."/>
            <person name="Karasinski D."/>
            <person name="Kautmanova I."/>
            <person name="Kiss B."/>
            <person name="Kocsube S."/>
            <person name="Kotiranta H."/>
            <person name="LaButti K.M."/>
            <person name="Lechner B.E."/>
            <person name="Liimatainen K."/>
            <person name="Lipzen A."/>
            <person name="Lukacs Z."/>
            <person name="Mihaltcheva S."/>
            <person name="Morgado L.N."/>
            <person name="Niskanen T."/>
            <person name="Noordeloos M.E."/>
            <person name="Ohm R.A."/>
            <person name="Ortiz-Santana B."/>
            <person name="Ovrebo C."/>
            <person name="Racz N."/>
            <person name="Riley R."/>
            <person name="Savchenko A."/>
            <person name="Shiryaev A."/>
            <person name="Soop K."/>
            <person name="Spirin V."/>
            <person name="Szebenyi C."/>
            <person name="Tomsovsky M."/>
            <person name="Tulloss R.E."/>
            <person name="Uehling J."/>
            <person name="Grigoriev I.V."/>
            <person name="Vagvolgyi C."/>
            <person name="Papp T."/>
            <person name="Martin F.M."/>
            <person name="Miettinen O."/>
            <person name="Hibbett D.S."/>
            <person name="Nagy L.G."/>
        </authorList>
    </citation>
    <scope>NUCLEOTIDE SEQUENCE [LARGE SCALE GENOMIC DNA]</scope>
    <source>
        <strain evidence="1 2">FP101781</strain>
    </source>
</reference>
<dbReference type="EMBL" id="QPFP01000012">
    <property type="protein sequence ID" value="TEB33558.1"/>
    <property type="molecule type" value="Genomic_DNA"/>
</dbReference>
<proteinExistence type="predicted"/>
<comment type="caution">
    <text evidence="1">The sequence shown here is derived from an EMBL/GenBank/DDBJ whole genome shotgun (WGS) entry which is preliminary data.</text>
</comment>
<protein>
    <submittedName>
        <fullName evidence="1">Uncharacterized protein</fullName>
    </submittedName>
</protein>
<gene>
    <name evidence="1" type="ORF">FA13DRAFT_1773201</name>
</gene>
<evidence type="ECO:0000313" key="2">
    <source>
        <dbReference type="Proteomes" id="UP000298030"/>
    </source>
</evidence>
<sequence length="360" mass="40255">MSPPTPSSTDTLVDDILIETFAFLALPSHQSFRDVLTVSHDDAGELTLDAGWDSESDRPVGVLRRELGMRERLRRYSLPLFAGKPNWWSLLTSPPTFGSTNQGQTTWNFTGPGSGTCRWDSMKWLFGEDLRIPRLRKLALTNMSAELELPHLVELDLAMDFTCISLLLSHLSLPKCRSVKVTFLRCEDPGDGDAGEAEFLRDMVVRATEQIIERVVVPLISQRRQQEPSGNTVSFLRCMEMAVEYIFSPHLHDAPYRARDPSPDDVTVVIGFPWPSGKTTMRGVLDGWASASSGSSLCENEYGEIVEEFVRNPSVGVERVMYSSDWARRFGEVDEVVEPMAEERIRAVDPPVEKTTAAGE</sequence>
<keyword evidence="2" id="KW-1185">Reference proteome</keyword>
<accession>A0A4Y7TI02</accession>
<dbReference type="AlphaFoldDB" id="A0A4Y7TI02"/>
<name>A0A4Y7TI02_COPMI</name>
<dbReference type="Proteomes" id="UP000298030">
    <property type="component" value="Unassembled WGS sequence"/>
</dbReference>
<dbReference type="OrthoDB" id="3244423at2759"/>
<organism evidence="1 2">
    <name type="scientific">Coprinellus micaceus</name>
    <name type="common">Glistening ink-cap mushroom</name>
    <name type="synonym">Coprinus micaceus</name>
    <dbReference type="NCBI Taxonomy" id="71717"/>
    <lineage>
        <taxon>Eukaryota</taxon>
        <taxon>Fungi</taxon>
        <taxon>Dikarya</taxon>
        <taxon>Basidiomycota</taxon>
        <taxon>Agaricomycotina</taxon>
        <taxon>Agaricomycetes</taxon>
        <taxon>Agaricomycetidae</taxon>
        <taxon>Agaricales</taxon>
        <taxon>Agaricineae</taxon>
        <taxon>Psathyrellaceae</taxon>
        <taxon>Coprinellus</taxon>
    </lineage>
</organism>